<gene>
    <name evidence="1" type="ORF">LWI29_020873</name>
</gene>
<dbReference type="AlphaFoldDB" id="A0AA39S998"/>
<reference evidence="1" key="2">
    <citation type="submission" date="2023-06" db="EMBL/GenBank/DDBJ databases">
        <authorList>
            <person name="Swenson N.G."/>
            <person name="Wegrzyn J.L."/>
            <person name="Mcevoy S.L."/>
        </authorList>
    </citation>
    <scope>NUCLEOTIDE SEQUENCE</scope>
    <source>
        <strain evidence="1">NS2018</strain>
        <tissue evidence="1">Leaf</tissue>
    </source>
</reference>
<evidence type="ECO:0000313" key="2">
    <source>
        <dbReference type="Proteomes" id="UP001168877"/>
    </source>
</evidence>
<accession>A0AA39S998</accession>
<organism evidence="1 2">
    <name type="scientific">Acer saccharum</name>
    <name type="common">Sugar maple</name>
    <dbReference type="NCBI Taxonomy" id="4024"/>
    <lineage>
        <taxon>Eukaryota</taxon>
        <taxon>Viridiplantae</taxon>
        <taxon>Streptophyta</taxon>
        <taxon>Embryophyta</taxon>
        <taxon>Tracheophyta</taxon>
        <taxon>Spermatophyta</taxon>
        <taxon>Magnoliopsida</taxon>
        <taxon>eudicotyledons</taxon>
        <taxon>Gunneridae</taxon>
        <taxon>Pentapetalae</taxon>
        <taxon>rosids</taxon>
        <taxon>malvids</taxon>
        <taxon>Sapindales</taxon>
        <taxon>Sapindaceae</taxon>
        <taxon>Hippocastanoideae</taxon>
        <taxon>Acereae</taxon>
        <taxon>Acer</taxon>
    </lineage>
</organism>
<sequence length="245" mass="28167">MWYVPGWSFSILPDCKNEEYSTAKVNAQTSLMVKKSNEAEEESASLKWVWRPEIIDGPILEGKGKFAAMVMFFMHMSMENILDQNGPLKTSEIETGTKPVSSAQCNYGPVFDLVQSRIPRPVELVGRKGDERVVNDLSAHKCSYKVGFLGLDDKLSNSDSDNQTNWLLEELPSNRRMTWYKTTFKAPLGFLCFQYNDEEINNLFYLNRNVLARSHVQFRLPKKSLVKRAVEILSRGLPWRLFARE</sequence>
<reference evidence="1" key="1">
    <citation type="journal article" date="2022" name="Plant J.">
        <title>Strategies of tolerance reflected in two North American maple genomes.</title>
        <authorList>
            <person name="McEvoy S.L."/>
            <person name="Sezen U.U."/>
            <person name="Trouern-Trend A."/>
            <person name="McMahon S.M."/>
            <person name="Schaberg P.G."/>
            <person name="Yang J."/>
            <person name="Wegrzyn J.L."/>
            <person name="Swenson N.G."/>
        </authorList>
    </citation>
    <scope>NUCLEOTIDE SEQUENCE</scope>
    <source>
        <strain evidence="1">NS2018</strain>
    </source>
</reference>
<keyword evidence="2" id="KW-1185">Reference proteome</keyword>
<proteinExistence type="predicted"/>
<dbReference type="EMBL" id="JAUESC010000381">
    <property type="protein sequence ID" value="KAK0589972.1"/>
    <property type="molecule type" value="Genomic_DNA"/>
</dbReference>
<name>A0AA39S998_ACESA</name>
<protein>
    <submittedName>
        <fullName evidence="1">Uncharacterized protein</fullName>
    </submittedName>
</protein>
<comment type="caution">
    <text evidence="1">The sequence shown here is derived from an EMBL/GenBank/DDBJ whole genome shotgun (WGS) entry which is preliminary data.</text>
</comment>
<evidence type="ECO:0000313" key="1">
    <source>
        <dbReference type="EMBL" id="KAK0589972.1"/>
    </source>
</evidence>
<dbReference type="Proteomes" id="UP001168877">
    <property type="component" value="Unassembled WGS sequence"/>
</dbReference>